<evidence type="ECO:0000313" key="3">
    <source>
        <dbReference type="Proteomes" id="UP000019146"/>
    </source>
</evidence>
<dbReference type="Proteomes" id="UP000019146">
    <property type="component" value="Chromosome 2"/>
</dbReference>
<proteinExistence type="predicted"/>
<sequence length="74" mass="8341">MLWNPNGGDTTMINGIRRGNFRLHPEGPMHLSEGCITVVNPFAFDNLQRYIRARKPDLPIPGSSMRAYGTVEVR</sequence>
<accession>A0A0P0RGP9</accession>
<dbReference type="Pfam" id="PF10908">
    <property type="entry name" value="Tlde1_dom"/>
    <property type="match status" value="1"/>
</dbReference>
<protein>
    <recommendedName>
        <fullName evidence="1">Tlde1 domain-containing protein</fullName>
    </recommendedName>
</protein>
<dbReference type="EMBL" id="CP012747">
    <property type="protein sequence ID" value="ALL67904.1"/>
    <property type="molecule type" value="Genomic_DNA"/>
</dbReference>
<dbReference type="KEGG" id="bcai:K788_0000981"/>
<gene>
    <name evidence="2" type="ORF">K788_0000981</name>
</gene>
<dbReference type="InterPro" id="IPR021225">
    <property type="entry name" value="Tlde1_dom"/>
</dbReference>
<evidence type="ECO:0000259" key="1">
    <source>
        <dbReference type="Pfam" id="PF10908"/>
    </source>
</evidence>
<organism evidence="2 3">
    <name type="scientific">Paraburkholderia caribensis MBA4</name>
    <dbReference type="NCBI Taxonomy" id="1323664"/>
    <lineage>
        <taxon>Bacteria</taxon>
        <taxon>Pseudomonadati</taxon>
        <taxon>Pseudomonadota</taxon>
        <taxon>Betaproteobacteria</taxon>
        <taxon>Burkholderiales</taxon>
        <taxon>Burkholderiaceae</taxon>
        <taxon>Paraburkholderia</taxon>
    </lineage>
</organism>
<name>A0A0P0RGP9_9BURK</name>
<reference evidence="2 3" key="1">
    <citation type="journal article" date="2014" name="Genome Announc.">
        <title>Draft Genome Sequence of the Haloacid-Degrading Burkholderia caribensis Strain MBA4.</title>
        <authorList>
            <person name="Pan Y."/>
            <person name="Kong K.F."/>
            <person name="Tsang J.S."/>
        </authorList>
    </citation>
    <scope>NUCLEOTIDE SEQUENCE [LARGE SCALE GENOMIC DNA]</scope>
    <source>
        <strain evidence="2 3">MBA4</strain>
    </source>
</reference>
<feature type="domain" description="Tlde1" evidence="1">
    <location>
        <begin position="8"/>
        <end position="54"/>
    </location>
</feature>
<evidence type="ECO:0000313" key="2">
    <source>
        <dbReference type="EMBL" id="ALL67904.1"/>
    </source>
</evidence>
<dbReference type="AlphaFoldDB" id="A0A0P0RGP9"/>